<feature type="transmembrane region" description="Helical" evidence="1">
    <location>
        <begin position="241"/>
        <end position="259"/>
    </location>
</feature>
<dbReference type="PANTHER" id="PTHR36844:SF1">
    <property type="entry name" value="PROTEASE PRSW"/>
    <property type="match status" value="1"/>
</dbReference>
<accession>A0AB38BL55</accession>
<organism evidence="4 6">
    <name type="scientific">Trichococcus flocculiformis</name>
    <dbReference type="NCBI Taxonomy" id="82803"/>
    <lineage>
        <taxon>Bacteria</taxon>
        <taxon>Bacillati</taxon>
        <taxon>Bacillota</taxon>
        <taxon>Bacilli</taxon>
        <taxon>Lactobacillales</taxon>
        <taxon>Carnobacteriaceae</taxon>
        <taxon>Trichococcus</taxon>
    </lineage>
</organism>
<feature type="transmembrane region" description="Helical" evidence="1">
    <location>
        <begin position="115"/>
        <end position="135"/>
    </location>
</feature>
<name>A0AB38BL55_9LACT</name>
<evidence type="ECO:0000313" key="5">
    <source>
        <dbReference type="Proteomes" id="UP000195947"/>
    </source>
</evidence>
<dbReference type="InterPro" id="IPR026898">
    <property type="entry name" value="PrsW"/>
</dbReference>
<evidence type="ECO:0000313" key="6">
    <source>
        <dbReference type="Proteomes" id="UP000199686"/>
    </source>
</evidence>
<dbReference type="Proteomes" id="UP000195947">
    <property type="component" value="Unassembled WGS sequence"/>
</dbReference>
<feature type="transmembrane region" description="Helical" evidence="1">
    <location>
        <begin position="175"/>
        <end position="195"/>
    </location>
</feature>
<dbReference type="AlphaFoldDB" id="A0AB38BL55"/>
<protein>
    <submittedName>
        <fullName evidence="4">Membrane proteinase PrsW, cleaves anti-sigma factor RsiW, M82 family</fullName>
    </submittedName>
    <submittedName>
        <fullName evidence="3">Protease prsw</fullName>
    </submittedName>
</protein>
<dbReference type="Proteomes" id="UP000199686">
    <property type="component" value="Unassembled WGS sequence"/>
</dbReference>
<dbReference type="PANTHER" id="PTHR36844">
    <property type="entry name" value="PROTEASE PRSW"/>
    <property type="match status" value="1"/>
</dbReference>
<feature type="transmembrane region" description="Helical" evidence="1">
    <location>
        <begin position="279"/>
        <end position="303"/>
    </location>
</feature>
<proteinExistence type="predicted"/>
<dbReference type="InterPro" id="IPR026870">
    <property type="entry name" value="Zinc_ribbon_dom"/>
</dbReference>
<keyword evidence="1" id="KW-0472">Membrane</keyword>
<evidence type="ECO:0000259" key="2">
    <source>
        <dbReference type="Pfam" id="PF13240"/>
    </source>
</evidence>
<feature type="transmembrane region" description="Helical" evidence="1">
    <location>
        <begin position="141"/>
        <end position="163"/>
    </location>
</feature>
<feature type="domain" description="Zinc-ribbon" evidence="2">
    <location>
        <begin position="3"/>
        <end position="25"/>
    </location>
</feature>
<dbReference type="Pfam" id="PF13240">
    <property type="entry name" value="Zn_Ribbon_1"/>
    <property type="match status" value="1"/>
</dbReference>
<dbReference type="Pfam" id="PF13367">
    <property type="entry name" value="PrsW-protease"/>
    <property type="match status" value="1"/>
</dbReference>
<keyword evidence="3" id="KW-0378">Hydrolase</keyword>
<sequence>MKFCHHCGNQLSEHAKFCGSCGNALVLPTQGNTENIHQPEVAYSSISKSVFQTATEKINKYTGETGSVDIQFKDLFSEVSKPHSNEEAEEIFSIGTRATTPKLEDVSDSWAKPWLFSRIFMMFAIGFAGLYYAVVDLESGYAIPGLIFFGAFAVPFSTLIFFFESNMYQNISIYETIKIFFIGGVFSIVITLLLYEMFPLSLDSYYYGVLTTSDAILIGLVEEAGKLLLLIYFVKKYNTKYILNGLLIGAAIGAGFAAFETSGYILENMMYGEFLAVTFLRGISSIGSHLAWTAIVGGALVMVKSGGDFTFSHLANQRFLFFFGSSIALHAVWDMEVPFVSNVYIKLAILITLAWLEILTLMNAGLREITTIKTTKLNV</sequence>
<evidence type="ECO:0000313" key="3">
    <source>
        <dbReference type="EMBL" id="SBO15751.1"/>
    </source>
</evidence>
<keyword evidence="3" id="KW-0645">Protease</keyword>
<dbReference type="EMBL" id="FOQC01000061">
    <property type="protein sequence ID" value="SFI15130.1"/>
    <property type="molecule type" value="Genomic_DNA"/>
</dbReference>
<dbReference type="GO" id="GO:0008233">
    <property type="term" value="F:peptidase activity"/>
    <property type="evidence" value="ECO:0007669"/>
    <property type="project" value="UniProtKB-KW"/>
</dbReference>
<reference evidence="4 6" key="2">
    <citation type="submission" date="2016-10" db="EMBL/GenBank/DDBJ databases">
        <authorList>
            <person name="Varghese N."/>
            <person name="Submissions S."/>
        </authorList>
    </citation>
    <scope>NUCLEOTIDE SEQUENCE [LARGE SCALE GENOMIC DNA]</scope>
    <source>
        <strain evidence="4 6">DSM 2094</strain>
    </source>
</reference>
<gene>
    <name evidence="4" type="ORF">SAMN04488507_10615</name>
    <name evidence="3" type="ORF">TFLO_1772</name>
</gene>
<evidence type="ECO:0000313" key="4">
    <source>
        <dbReference type="EMBL" id="SFI15130.1"/>
    </source>
</evidence>
<feature type="transmembrane region" description="Helical" evidence="1">
    <location>
        <begin position="215"/>
        <end position="234"/>
    </location>
</feature>
<keyword evidence="1" id="KW-1133">Transmembrane helix</keyword>
<feature type="transmembrane region" description="Helical" evidence="1">
    <location>
        <begin position="315"/>
        <end position="333"/>
    </location>
</feature>
<dbReference type="GO" id="GO:0006508">
    <property type="term" value="P:proteolysis"/>
    <property type="evidence" value="ECO:0007669"/>
    <property type="project" value="UniProtKB-KW"/>
</dbReference>
<evidence type="ECO:0000256" key="1">
    <source>
        <dbReference type="SAM" id="Phobius"/>
    </source>
</evidence>
<dbReference type="EMBL" id="FJMZ01000019">
    <property type="protein sequence ID" value="SBO15751.1"/>
    <property type="molecule type" value="Genomic_DNA"/>
</dbReference>
<feature type="transmembrane region" description="Helical" evidence="1">
    <location>
        <begin position="345"/>
        <end position="366"/>
    </location>
</feature>
<reference evidence="3 5" key="1">
    <citation type="submission" date="2016-02" db="EMBL/GenBank/DDBJ databases">
        <authorList>
            <person name="Strepis N."/>
        </authorList>
    </citation>
    <scope>NUCLEOTIDE SEQUENCE [LARGE SCALE GENOMIC DNA]</scope>
    <source>
        <strain evidence="3">Trichococcus flocculiformis</strain>
    </source>
</reference>
<comment type="caution">
    <text evidence="4">The sequence shown here is derived from an EMBL/GenBank/DDBJ whole genome shotgun (WGS) entry which is preliminary data.</text>
</comment>
<keyword evidence="5" id="KW-1185">Reference proteome</keyword>
<dbReference type="RefSeq" id="WP_086989204.1">
    <property type="nucleotide sequence ID" value="NZ_FJMZ01000019.1"/>
</dbReference>
<keyword evidence="1" id="KW-0812">Transmembrane</keyword>